<proteinExistence type="predicted"/>
<dbReference type="InterPro" id="IPR028953">
    <property type="entry name" value="Imm_IFT-like"/>
</dbReference>
<protein>
    <submittedName>
        <fullName evidence="1">Uncharacterized protein</fullName>
    </submittedName>
</protein>
<keyword evidence="1" id="KW-0614">Plasmid</keyword>
<sequence>MSSELLEFRPGCARPVRLRFELVTAVPSISSECLGWAATARYTRTVDDGAGILMLSAETGTRYYIRHRGDRLEFSEATAGDEPRTVLFAATTVVLERCLYAVMGDEIREDIGLPYLELPSSASEVAKSYQLSDMERGYRILHRIGHGPVAAAPDPQLSLVALVPLSHLLGLTVAAVKRTYLSEHGAPLLANGRYTDTGGETPAFD</sequence>
<name>A0A1Y0CGM0_9MYCO</name>
<keyword evidence="2" id="KW-1185">Reference proteome</keyword>
<gene>
    <name evidence="1" type="ORF">BTO20_37935</name>
</gene>
<organism evidence="1 2">
    <name type="scientific">Mycobacterium dioxanotrophicus</name>
    <dbReference type="NCBI Taxonomy" id="482462"/>
    <lineage>
        <taxon>Bacteria</taxon>
        <taxon>Bacillati</taxon>
        <taxon>Actinomycetota</taxon>
        <taxon>Actinomycetes</taxon>
        <taxon>Mycobacteriales</taxon>
        <taxon>Mycobacteriaceae</taxon>
        <taxon>Mycobacterium</taxon>
    </lineage>
</organism>
<dbReference type="AlphaFoldDB" id="A0A1Y0CGM0"/>
<dbReference type="Proteomes" id="UP000195331">
    <property type="component" value="Plasmid unnamed2"/>
</dbReference>
<dbReference type="Pfam" id="PF15598">
    <property type="entry name" value="Imm61"/>
    <property type="match status" value="1"/>
</dbReference>
<evidence type="ECO:0000313" key="2">
    <source>
        <dbReference type="Proteomes" id="UP000195331"/>
    </source>
</evidence>
<geneLocation type="plasmid" evidence="1 2">
    <name>unnamed2</name>
</geneLocation>
<dbReference type="EMBL" id="CP020811">
    <property type="protein sequence ID" value="ART74401.1"/>
    <property type="molecule type" value="Genomic_DNA"/>
</dbReference>
<dbReference type="KEGG" id="mdx:BTO20_37935"/>
<evidence type="ECO:0000313" key="1">
    <source>
        <dbReference type="EMBL" id="ART74401.1"/>
    </source>
</evidence>
<reference evidence="1 2" key="1">
    <citation type="submission" date="2017-04" db="EMBL/GenBank/DDBJ databases">
        <title>Whole Genome Sequence of 1,4-Dioxane Degrading Bacterium Mycobacterium dioxanotrophicus PH-06.</title>
        <authorList>
            <person name="He Y."/>
        </authorList>
    </citation>
    <scope>NUCLEOTIDE SEQUENCE [LARGE SCALE GENOMIC DNA]</scope>
    <source>
        <strain evidence="1 2">PH-06</strain>
        <plasmid evidence="1 2">unnamed2</plasmid>
    </source>
</reference>
<accession>A0A1Y0CGM0</accession>